<dbReference type="PANTHER" id="PTHR48051:SF1">
    <property type="entry name" value="RAS SUPPRESSOR PROTEIN 1"/>
    <property type="match status" value="1"/>
</dbReference>
<dbReference type="InterPro" id="IPR050216">
    <property type="entry name" value="LRR_domain-containing"/>
</dbReference>
<dbReference type="EMBL" id="GL349450">
    <property type="protein sequence ID" value="KNC48241.1"/>
    <property type="molecule type" value="Genomic_DNA"/>
</dbReference>
<name>A0A0L0D851_THETB</name>
<feature type="domain" description="Disease resistance R13L4/SHOC-2-like LRR" evidence="5">
    <location>
        <begin position="208"/>
        <end position="310"/>
    </location>
</feature>
<evidence type="ECO:0000259" key="5">
    <source>
        <dbReference type="Pfam" id="PF23598"/>
    </source>
</evidence>
<dbReference type="SMART" id="SM00365">
    <property type="entry name" value="LRR_SD22"/>
    <property type="match status" value="6"/>
</dbReference>
<feature type="transmembrane region" description="Helical" evidence="4">
    <location>
        <begin position="860"/>
        <end position="881"/>
    </location>
</feature>
<protein>
    <submittedName>
        <fullName evidence="6">Leucine-rich repeat containing protein</fullName>
    </submittedName>
</protein>
<gene>
    <name evidence="6" type="ORF">AMSG_04472</name>
</gene>
<feature type="compositionally biased region" description="Low complexity" evidence="3">
    <location>
        <begin position="1"/>
        <end position="20"/>
    </location>
</feature>
<feature type="transmembrane region" description="Helical" evidence="4">
    <location>
        <begin position="796"/>
        <end position="815"/>
    </location>
</feature>
<feature type="transmembrane region" description="Helical" evidence="4">
    <location>
        <begin position="645"/>
        <end position="667"/>
    </location>
</feature>
<dbReference type="Pfam" id="PF13855">
    <property type="entry name" value="LRR_8"/>
    <property type="match status" value="1"/>
</dbReference>
<organism evidence="6 7">
    <name type="scientific">Thecamonas trahens ATCC 50062</name>
    <dbReference type="NCBI Taxonomy" id="461836"/>
    <lineage>
        <taxon>Eukaryota</taxon>
        <taxon>Apusozoa</taxon>
        <taxon>Apusomonadida</taxon>
        <taxon>Apusomonadidae</taxon>
        <taxon>Thecamonas</taxon>
    </lineage>
</organism>
<dbReference type="InterPro" id="IPR032675">
    <property type="entry name" value="LRR_dom_sf"/>
</dbReference>
<dbReference type="GeneID" id="25564013"/>
<evidence type="ECO:0000256" key="3">
    <source>
        <dbReference type="SAM" id="MobiDB-lite"/>
    </source>
</evidence>
<feature type="transmembrane region" description="Helical" evidence="4">
    <location>
        <begin position="557"/>
        <end position="582"/>
    </location>
</feature>
<dbReference type="Gene3D" id="3.80.10.10">
    <property type="entry name" value="Ribonuclease Inhibitor"/>
    <property type="match status" value="1"/>
</dbReference>
<feature type="transmembrane region" description="Helical" evidence="4">
    <location>
        <begin position="827"/>
        <end position="848"/>
    </location>
</feature>
<dbReference type="Pfam" id="PF23598">
    <property type="entry name" value="LRR_14"/>
    <property type="match status" value="1"/>
</dbReference>
<dbReference type="SMART" id="SM00369">
    <property type="entry name" value="LRR_TYP"/>
    <property type="match status" value="12"/>
</dbReference>
<keyword evidence="4" id="KW-0812">Transmembrane</keyword>
<dbReference type="PRINTS" id="PR00019">
    <property type="entry name" value="LEURICHRPT"/>
</dbReference>
<proteinExistence type="predicted"/>
<evidence type="ECO:0000256" key="2">
    <source>
        <dbReference type="ARBA" id="ARBA00022737"/>
    </source>
</evidence>
<dbReference type="OrthoDB" id="20529at2759"/>
<keyword evidence="1" id="KW-0433">Leucine-rich repeat</keyword>
<dbReference type="STRING" id="461836.A0A0L0D851"/>
<accession>A0A0L0D851</accession>
<feature type="transmembrane region" description="Helical" evidence="4">
    <location>
        <begin position="515"/>
        <end position="537"/>
    </location>
</feature>
<keyword evidence="4" id="KW-1133">Transmembrane helix</keyword>
<dbReference type="SMART" id="SM00364">
    <property type="entry name" value="LRR_BAC"/>
    <property type="match status" value="10"/>
</dbReference>
<keyword evidence="4" id="KW-0472">Membrane</keyword>
<dbReference type="AlphaFoldDB" id="A0A0L0D851"/>
<feature type="region of interest" description="Disordered" evidence="3">
    <location>
        <begin position="1"/>
        <end position="89"/>
    </location>
</feature>
<dbReference type="eggNOG" id="KOG0619">
    <property type="taxonomic scope" value="Eukaryota"/>
</dbReference>
<feature type="compositionally biased region" description="Low complexity" evidence="3">
    <location>
        <begin position="67"/>
        <end position="86"/>
    </location>
</feature>
<evidence type="ECO:0000256" key="1">
    <source>
        <dbReference type="ARBA" id="ARBA00022614"/>
    </source>
</evidence>
<dbReference type="PANTHER" id="PTHR48051">
    <property type="match status" value="1"/>
</dbReference>
<evidence type="ECO:0000313" key="6">
    <source>
        <dbReference type="EMBL" id="KNC48241.1"/>
    </source>
</evidence>
<dbReference type="GO" id="GO:0005737">
    <property type="term" value="C:cytoplasm"/>
    <property type="evidence" value="ECO:0007669"/>
    <property type="project" value="TreeGrafter"/>
</dbReference>
<dbReference type="Proteomes" id="UP000054408">
    <property type="component" value="Unassembled WGS sequence"/>
</dbReference>
<keyword evidence="2" id="KW-0677">Repeat</keyword>
<dbReference type="RefSeq" id="XP_013758810.1">
    <property type="nucleotide sequence ID" value="XM_013903356.1"/>
</dbReference>
<keyword evidence="7" id="KW-1185">Reference proteome</keyword>
<evidence type="ECO:0000313" key="7">
    <source>
        <dbReference type="Proteomes" id="UP000054408"/>
    </source>
</evidence>
<feature type="compositionally biased region" description="Low complexity" evidence="3">
    <location>
        <begin position="40"/>
        <end position="52"/>
    </location>
</feature>
<dbReference type="InterPro" id="IPR055414">
    <property type="entry name" value="LRR_R13L4/SHOC2-like"/>
</dbReference>
<dbReference type="PROSITE" id="PS51450">
    <property type="entry name" value="LRR"/>
    <property type="match status" value="1"/>
</dbReference>
<evidence type="ECO:0000256" key="4">
    <source>
        <dbReference type="SAM" id="Phobius"/>
    </source>
</evidence>
<dbReference type="InterPro" id="IPR003591">
    <property type="entry name" value="Leu-rich_rpt_typical-subtyp"/>
</dbReference>
<sequence>MSSASSSSSPSSSSPSSSSSRFFSNIVLQTDGDVPVRGKATPTPTTAAMLPPSLSYSSDYEEDHARSFGLSSSSSLDSEPSSTHDSVFGPAEAAGLKSSALPKGFDDLRSVHRAGGPSKRSSANSRAALAFLAGITPEFFDSQWAVAAAEKTVLALRSFARTGAERLDLSFVGLGLVPLELVTLLANVPSLERLILHGNEIRSLPACVQELSSLTHLDLSRNMLEELHPAVGRLDHLRILDLRWNKLETLPSQVGRLTTLRQLLLASNSLVHLPSSLEGLTNLEVLDLYHNHLPQLAPAGSLAKLTSLDVSRNALSLPARSLEALSQLTELSLHSNGLRRLSKAVGSLSSLTSLVLYGNKLTHLPESLCSLAALTHLNVRNNRLVYLPAALGACTSLVHLNVRSNSLVALPSSIGRCGKLELLNAADNALVQLTPALGKCSSLEVINVAHNKLTTLPTSLKDLPHLIKLDAAHNPLHSLPANALGYISFHNLSPWRLARTLLLPLWLMGSEHMGLGSALAVHAATTLLPLLWLALLVGSASHLFGDASADDGADSAAVWGLSVILAIYIVGLGLVVAGYEAVVGTASTMWPAPFTVRLSKANVAMAAVAVIQALQLVVLCVRTDLGWPASLSQVAQVLVLSFEDLVPYPAYLSFALACVWAFSYRLLVEVGLFTFRGRFADSIAGLLALVDPLLFLPTIRNLISPLVCSYWSDRAPTLAADVDVQCWSGSHLGAAGVALVGLAVYYPAAVFGAGPWLARVAADIDVRREPKPNSWLRQLVFFAAVGTAFFEPGKQPAVYLAAVATAAAGAVLVVGRTRPYGLYLWKLNILEMAAYAIVFVAAMLTIWVKVDDITSPWMVFTVLCVVAALIAAAAVGIIGVYDALDVYIDSDELSFGDHGEFGSLSGGGDDSSAFEAHMLPATDALITQMQGEGLGSDFDYDEYAADAGHGYEFDGARLVYKHSKVDPDDELKLARNPMYTTMAWGARKT</sequence>
<dbReference type="SUPFAM" id="SSF52058">
    <property type="entry name" value="L domain-like"/>
    <property type="match status" value="1"/>
</dbReference>
<reference evidence="6 7" key="1">
    <citation type="submission" date="2010-05" db="EMBL/GenBank/DDBJ databases">
        <title>The Genome Sequence of Thecamonas trahens ATCC 50062.</title>
        <authorList>
            <consortium name="The Broad Institute Genome Sequencing Platform"/>
            <person name="Russ C."/>
            <person name="Cuomo C."/>
            <person name="Shea T."/>
            <person name="Young S.K."/>
            <person name="Zeng Q."/>
            <person name="Koehrsen M."/>
            <person name="Haas B."/>
            <person name="Borodovsky M."/>
            <person name="Guigo R."/>
            <person name="Alvarado L."/>
            <person name="Berlin A."/>
            <person name="Bochicchio J."/>
            <person name="Borenstein D."/>
            <person name="Chapman S."/>
            <person name="Chen Z."/>
            <person name="Freedman E."/>
            <person name="Gellesch M."/>
            <person name="Goldberg J."/>
            <person name="Griggs A."/>
            <person name="Gujja S."/>
            <person name="Heilman E."/>
            <person name="Heiman D."/>
            <person name="Hepburn T."/>
            <person name="Howarth C."/>
            <person name="Jen D."/>
            <person name="Larson L."/>
            <person name="Mehta T."/>
            <person name="Park D."/>
            <person name="Pearson M."/>
            <person name="Roberts A."/>
            <person name="Saif S."/>
            <person name="Shenoy N."/>
            <person name="Sisk P."/>
            <person name="Stolte C."/>
            <person name="Sykes S."/>
            <person name="Thomson T."/>
            <person name="Walk T."/>
            <person name="White J."/>
            <person name="Yandava C."/>
            <person name="Burger G."/>
            <person name="Gray M.W."/>
            <person name="Holland P.W.H."/>
            <person name="King N."/>
            <person name="Lang F.B.F."/>
            <person name="Roger A.J."/>
            <person name="Ruiz-Trillo I."/>
            <person name="Lander E."/>
            <person name="Nusbaum C."/>
        </authorList>
    </citation>
    <scope>NUCLEOTIDE SEQUENCE [LARGE SCALE GENOMIC DNA]</scope>
    <source>
        <strain evidence="6 7">ATCC 50062</strain>
    </source>
</reference>
<dbReference type="InterPro" id="IPR001611">
    <property type="entry name" value="Leu-rich_rpt"/>
</dbReference>
<feature type="transmembrane region" description="Helical" evidence="4">
    <location>
        <begin position="737"/>
        <end position="762"/>
    </location>
</feature>